<evidence type="ECO:0000313" key="5">
    <source>
        <dbReference type="Proteomes" id="UP000294749"/>
    </source>
</evidence>
<feature type="chain" id="PRO_5021020435" evidence="2">
    <location>
        <begin position="20"/>
        <end position="205"/>
    </location>
</feature>
<evidence type="ECO:0000256" key="2">
    <source>
        <dbReference type="SAM" id="SignalP"/>
    </source>
</evidence>
<keyword evidence="1 2" id="KW-0732">Signal</keyword>
<evidence type="ECO:0000259" key="3">
    <source>
        <dbReference type="Pfam" id="PF13505"/>
    </source>
</evidence>
<reference evidence="4 5" key="1">
    <citation type="submission" date="2019-03" db="EMBL/GenBank/DDBJ databases">
        <title>Genomic Encyclopedia of Archaeal and Bacterial Type Strains, Phase II (KMG-II): from individual species to whole genera.</title>
        <authorList>
            <person name="Goeker M."/>
        </authorList>
    </citation>
    <scope>NUCLEOTIDE SEQUENCE [LARGE SCALE GENOMIC DNA]</scope>
    <source>
        <strain evidence="4 5">DSM 25233</strain>
    </source>
</reference>
<dbReference type="Pfam" id="PF13505">
    <property type="entry name" value="OMP_b-brl"/>
    <property type="match status" value="1"/>
</dbReference>
<feature type="domain" description="Outer membrane protein beta-barrel" evidence="3">
    <location>
        <begin position="8"/>
        <end position="205"/>
    </location>
</feature>
<name>A0A4V3ERQ8_9FLAO</name>
<dbReference type="InterPro" id="IPR011250">
    <property type="entry name" value="OMP/PagP_B-barrel"/>
</dbReference>
<accession>A0A4V3ERQ8</accession>
<dbReference type="EMBL" id="SOAY01000010">
    <property type="protein sequence ID" value="TDT46443.1"/>
    <property type="molecule type" value="Genomic_DNA"/>
</dbReference>
<protein>
    <submittedName>
        <fullName evidence="4">Opacity protein-like surface antigen</fullName>
    </submittedName>
</protein>
<organism evidence="4 5">
    <name type="scientific">Maribacter spongiicola</name>
    <dbReference type="NCBI Taxonomy" id="1206753"/>
    <lineage>
        <taxon>Bacteria</taxon>
        <taxon>Pseudomonadati</taxon>
        <taxon>Bacteroidota</taxon>
        <taxon>Flavobacteriia</taxon>
        <taxon>Flavobacteriales</taxon>
        <taxon>Flavobacteriaceae</taxon>
        <taxon>Maribacter</taxon>
    </lineage>
</organism>
<dbReference type="AlphaFoldDB" id="A0A4V3ERQ8"/>
<comment type="caution">
    <text evidence="4">The sequence shown here is derived from an EMBL/GenBank/DDBJ whole genome shotgun (WGS) entry which is preliminary data.</text>
</comment>
<feature type="signal peptide" evidence="2">
    <location>
        <begin position="1"/>
        <end position="19"/>
    </location>
</feature>
<dbReference type="SUPFAM" id="SSF56925">
    <property type="entry name" value="OMPA-like"/>
    <property type="match status" value="1"/>
</dbReference>
<evidence type="ECO:0000256" key="1">
    <source>
        <dbReference type="ARBA" id="ARBA00022729"/>
    </source>
</evidence>
<proteinExistence type="predicted"/>
<dbReference type="OrthoDB" id="1438113at2"/>
<keyword evidence="5" id="KW-1185">Reference proteome</keyword>
<dbReference type="Proteomes" id="UP000294749">
    <property type="component" value="Unassembled WGS sequence"/>
</dbReference>
<gene>
    <name evidence="4" type="ORF">CLV90_0493</name>
</gene>
<dbReference type="InterPro" id="IPR027385">
    <property type="entry name" value="Beta-barrel_OMP"/>
</dbReference>
<dbReference type="RefSeq" id="WP_133685919.1">
    <property type="nucleotide sequence ID" value="NZ_SOAY01000010.1"/>
</dbReference>
<evidence type="ECO:0000313" key="4">
    <source>
        <dbReference type="EMBL" id="TDT46443.1"/>
    </source>
</evidence>
<dbReference type="Gene3D" id="2.40.160.20">
    <property type="match status" value="1"/>
</dbReference>
<sequence length="205" mass="22903">MKKVILASFLVFASLIMQAQDQKWSIEANYPLVANSNLQNDFNGVLDLGIKYRFANVGPVILGAGFNAAYLKNFDNFTYGSANVQDLESDYKAKQFLLQPKLFAELPIPGLSALRPQIGLGYTFSSVDINYDNGDQFIVDDTNTEGGLNLNVGLSYDISKRFFVQVQYDYLTIKFKGESEINGQTSNYDFKEKTGFLKAGVGFRF</sequence>